<proteinExistence type="predicted"/>
<dbReference type="AlphaFoldDB" id="A0A9Q0HEV8"/>
<evidence type="ECO:0000313" key="2">
    <source>
        <dbReference type="EMBL" id="KAJ4964500.1"/>
    </source>
</evidence>
<reference evidence="2" key="1">
    <citation type="journal article" date="2023" name="Plant J.">
        <title>The genome of the king protea, Protea cynaroides.</title>
        <authorList>
            <person name="Chang J."/>
            <person name="Duong T.A."/>
            <person name="Schoeman C."/>
            <person name="Ma X."/>
            <person name="Roodt D."/>
            <person name="Barker N."/>
            <person name="Li Z."/>
            <person name="Van de Peer Y."/>
            <person name="Mizrachi E."/>
        </authorList>
    </citation>
    <scope>NUCLEOTIDE SEQUENCE</scope>
    <source>
        <tissue evidence="2">Young leaves</tissue>
    </source>
</reference>
<dbReference type="EMBL" id="JAMYWD010000008">
    <property type="protein sequence ID" value="KAJ4964500.1"/>
    <property type="molecule type" value="Genomic_DNA"/>
</dbReference>
<comment type="caution">
    <text evidence="2">The sequence shown here is derived from an EMBL/GenBank/DDBJ whole genome shotgun (WGS) entry which is preliminary data.</text>
</comment>
<feature type="compositionally biased region" description="Basic and acidic residues" evidence="1">
    <location>
        <begin position="105"/>
        <end position="118"/>
    </location>
</feature>
<name>A0A9Q0HEV8_9MAGN</name>
<sequence length="235" mass="26128">MTLQAEEALLSSNPSLRPSPPSLVYPKAEALAIPVVERFCESGNEAPLPLKNLSPQDLQQPLCPEYLENFPLWEVFPQPPILCPLHPLPLSILSLTLVAPLRNPHVKDRSRQSEKEDTNQVGGNAGSQPVMDDEGEKRADMRHEEDGEYRVAERRKRNPKRVKKKTGWVTRPEPQDSDVVNSRRGLNPNADELTPPLKVGEKSFAALASLEDDLTVDQRSINCDPNHLQSASVPS</sequence>
<evidence type="ECO:0000256" key="1">
    <source>
        <dbReference type="SAM" id="MobiDB-lite"/>
    </source>
</evidence>
<feature type="compositionally biased region" description="Basic and acidic residues" evidence="1">
    <location>
        <begin position="135"/>
        <end position="152"/>
    </location>
</feature>
<feature type="region of interest" description="Disordered" evidence="1">
    <location>
        <begin position="104"/>
        <end position="197"/>
    </location>
</feature>
<organism evidence="2 3">
    <name type="scientific">Protea cynaroides</name>
    <dbReference type="NCBI Taxonomy" id="273540"/>
    <lineage>
        <taxon>Eukaryota</taxon>
        <taxon>Viridiplantae</taxon>
        <taxon>Streptophyta</taxon>
        <taxon>Embryophyta</taxon>
        <taxon>Tracheophyta</taxon>
        <taxon>Spermatophyta</taxon>
        <taxon>Magnoliopsida</taxon>
        <taxon>Proteales</taxon>
        <taxon>Proteaceae</taxon>
        <taxon>Protea</taxon>
    </lineage>
</organism>
<keyword evidence="3" id="KW-1185">Reference proteome</keyword>
<accession>A0A9Q0HEV8</accession>
<gene>
    <name evidence="2" type="ORF">NE237_024439</name>
</gene>
<evidence type="ECO:0000313" key="3">
    <source>
        <dbReference type="Proteomes" id="UP001141806"/>
    </source>
</evidence>
<feature type="compositionally biased region" description="Basic residues" evidence="1">
    <location>
        <begin position="153"/>
        <end position="166"/>
    </location>
</feature>
<dbReference type="Proteomes" id="UP001141806">
    <property type="component" value="Unassembled WGS sequence"/>
</dbReference>
<protein>
    <submittedName>
        <fullName evidence="2">Uncharacterized protein</fullName>
    </submittedName>
</protein>